<evidence type="ECO:0000256" key="1">
    <source>
        <dbReference type="SAM" id="MobiDB-lite"/>
    </source>
</evidence>
<dbReference type="InterPro" id="IPR054424">
    <property type="entry name" value="Replitron_HUH"/>
</dbReference>
<keyword evidence="4" id="KW-1185">Reference proteome</keyword>
<evidence type="ECO:0000313" key="3">
    <source>
        <dbReference type="EMBL" id="KAL3695201.1"/>
    </source>
</evidence>
<feature type="region of interest" description="Disordered" evidence="1">
    <location>
        <begin position="1"/>
        <end position="30"/>
    </location>
</feature>
<name>A0ABD3HYR6_9MARC</name>
<proteinExistence type="predicted"/>
<comment type="caution">
    <text evidence="3">The sequence shown here is derived from an EMBL/GenBank/DDBJ whole genome shotgun (WGS) entry which is preliminary data.</text>
</comment>
<dbReference type="Pfam" id="PF21859">
    <property type="entry name" value="Replitron_HUH"/>
    <property type="match status" value="1"/>
</dbReference>
<gene>
    <name evidence="3" type="ORF">R1sor_009277</name>
</gene>
<feature type="domain" description="Replitron HUH endonuclease" evidence="2">
    <location>
        <begin position="72"/>
        <end position="122"/>
    </location>
</feature>
<sequence>MKPPLKKMKSITGACSQPKTVSRDPPKAVPKRRKAAAVKRLELSVTISVAGADISPRIFPSVQDFLHNHCQAGVYVKKLSNKGIHTFVGMVGYCLKDRKELHFRVCMKDISDAVQREGMLLYIFYGAADLKNRVELNPSNVMQRALQYNKFVSHHPLGTSFQGCIRRMLVGGHYTPSTGWLINKGMDLTRMTSMWRVYLQPGALTMADVKNIFFWMPRQYPSLFIEGVHPGLQLLKTSVLEDLRDSDHSPFQTERVSGNSAAHSVASFIPLVPGNSFHLISLCLSCFQQFNCSSLFCRRYRAASDRELQADSSDRPLEGIGSNCLCC</sequence>
<accession>A0ABD3HYR6</accession>
<evidence type="ECO:0000313" key="4">
    <source>
        <dbReference type="Proteomes" id="UP001633002"/>
    </source>
</evidence>
<dbReference type="EMBL" id="JBJQOH010000002">
    <property type="protein sequence ID" value="KAL3695201.1"/>
    <property type="molecule type" value="Genomic_DNA"/>
</dbReference>
<reference evidence="3 4" key="1">
    <citation type="submission" date="2024-09" db="EMBL/GenBank/DDBJ databases">
        <title>Chromosome-scale assembly of Riccia sorocarpa.</title>
        <authorList>
            <person name="Paukszto L."/>
        </authorList>
    </citation>
    <scope>NUCLEOTIDE SEQUENCE [LARGE SCALE GENOMIC DNA]</scope>
    <source>
        <strain evidence="3">LP-2024</strain>
        <tissue evidence="3">Aerial parts of the thallus</tissue>
    </source>
</reference>
<protein>
    <recommendedName>
        <fullName evidence="2">Replitron HUH endonuclease domain-containing protein</fullName>
    </recommendedName>
</protein>
<dbReference type="AlphaFoldDB" id="A0ABD3HYR6"/>
<evidence type="ECO:0000259" key="2">
    <source>
        <dbReference type="Pfam" id="PF21859"/>
    </source>
</evidence>
<organism evidence="3 4">
    <name type="scientific">Riccia sorocarpa</name>
    <dbReference type="NCBI Taxonomy" id="122646"/>
    <lineage>
        <taxon>Eukaryota</taxon>
        <taxon>Viridiplantae</taxon>
        <taxon>Streptophyta</taxon>
        <taxon>Embryophyta</taxon>
        <taxon>Marchantiophyta</taxon>
        <taxon>Marchantiopsida</taxon>
        <taxon>Marchantiidae</taxon>
        <taxon>Marchantiales</taxon>
        <taxon>Ricciaceae</taxon>
        <taxon>Riccia</taxon>
    </lineage>
</organism>
<dbReference type="Proteomes" id="UP001633002">
    <property type="component" value="Unassembled WGS sequence"/>
</dbReference>